<reference evidence="1" key="1">
    <citation type="submission" date="2014-09" db="EMBL/GenBank/DDBJ databases">
        <authorList>
            <person name="Magalhaes I.L.F."/>
            <person name="Oliveira U."/>
            <person name="Santos F.R."/>
            <person name="Vidigal T.H.D.A."/>
            <person name="Brescovit A.D."/>
            <person name="Santos A.J."/>
        </authorList>
    </citation>
    <scope>NUCLEOTIDE SEQUENCE</scope>
    <source>
        <tissue evidence="1">Shoot tissue taken approximately 20 cm above the soil surface</tissue>
    </source>
</reference>
<keyword evidence="1" id="KW-0418">Kinase</keyword>
<proteinExistence type="predicted"/>
<dbReference type="GO" id="GO:0016301">
    <property type="term" value="F:kinase activity"/>
    <property type="evidence" value="ECO:0007669"/>
    <property type="project" value="UniProtKB-KW"/>
</dbReference>
<accession>A0A0A9HZK5</accession>
<sequence length="104" mass="11419">MQISPLYPLRSPCCWPPYGLLWPHRCPGSGSSAGWLKTAALPTSCRLCAPCSELILPSVARTNFEVMLIGKVTLREKENNFVGIPYANPSHEFPQNSFLPDGTS</sequence>
<protein>
    <submittedName>
        <fullName evidence="1">6-phosphofructokinase</fullName>
    </submittedName>
</protein>
<reference evidence="1" key="2">
    <citation type="journal article" date="2015" name="Data Brief">
        <title>Shoot transcriptome of the giant reed, Arundo donax.</title>
        <authorList>
            <person name="Barrero R.A."/>
            <person name="Guerrero F.D."/>
            <person name="Moolhuijzen P."/>
            <person name="Goolsby J.A."/>
            <person name="Tidwell J."/>
            <person name="Bellgard S.E."/>
            <person name="Bellgard M.I."/>
        </authorList>
    </citation>
    <scope>NUCLEOTIDE SEQUENCE</scope>
    <source>
        <tissue evidence="1">Shoot tissue taken approximately 20 cm above the soil surface</tissue>
    </source>
</reference>
<dbReference type="EMBL" id="GBRH01159538">
    <property type="protein sequence ID" value="JAE38358.1"/>
    <property type="molecule type" value="Transcribed_RNA"/>
</dbReference>
<evidence type="ECO:0000313" key="1">
    <source>
        <dbReference type="EMBL" id="JAE38358.1"/>
    </source>
</evidence>
<keyword evidence="1" id="KW-0808">Transferase</keyword>
<organism evidence="1">
    <name type="scientific">Arundo donax</name>
    <name type="common">Giant reed</name>
    <name type="synonym">Donax arundinaceus</name>
    <dbReference type="NCBI Taxonomy" id="35708"/>
    <lineage>
        <taxon>Eukaryota</taxon>
        <taxon>Viridiplantae</taxon>
        <taxon>Streptophyta</taxon>
        <taxon>Embryophyta</taxon>
        <taxon>Tracheophyta</taxon>
        <taxon>Spermatophyta</taxon>
        <taxon>Magnoliopsida</taxon>
        <taxon>Liliopsida</taxon>
        <taxon>Poales</taxon>
        <taxon>Poaceae</taxon>
        <taxon>PACMAD clade</taxon>
        <taxon>Arundinoideae</taxon>
        <taxon>Arundineae</taxon>
        <taxon>Arundo</taxon>
    </lineage>
</organism>
<name>A0A0A9HZK5_ARUDO</name>
<dbReference type="AlphaFoldDB" id="A0A0A9HZK5"/>